<dbReference type="EMBL" id="ALJD01000009">
    <property type="protein sequence ID" value="EJN58165.1"/>
    <property type="molecule type" value="Genomic_DNA"/>
</dbReference>
<comment type="caution">
    <text evidence="1">The sequence shown here is derived from an EMBL/GenBank/DDBJ whole genome shotgun (WGS) entry which is preliminary data.</text>
</comment>
<name>J2ZBY9_9EURY</name>
<sequence>MNDDVPITNLQPEFVTSLCFFQYLDHLSGIYMVTPSFGISRVWLNPFRITVIYNVGNSRQQ</sequence>
<evidence type="ECO:0000313" key="1">
    <source>
        <dbReference type="EMBL" id="EJN58165.1"/>
    </source>
</evidence>
<protein>
    <submittedName>
        <fullName evidence="1">Uncharacterized protein</fullName>
    </submittedName>
</protein>
<organism evidence="1 2">
    <name type="scientific">Halogranum salarium B-1</name>
    <dbReference type="NCBI Taxonomy" id="1210908"/>
    <lineage>
        <taxon>Archaea</taxon>
        <taxon>Methanobacteriati</taxon>
        <taxon>Methanobacteriota</taxon>
        <taxon>Stenosarchaea group</taxon>
        <taxon>Halobacteria</taxon>
        <taxon>Halobacteriales</taxon>
        <taxon>Haloferacaceae</taxon>
    </lineage>
</organism>
<evidence type="ECO:0000313" key="2">
    <source>
        <dbReference type="Proteomes" id="UP000007813"/>
    </source>
</evidence>
<gene>
    <name evidence="1" type="ORF">HSB1_35820</name>
</gene>
<proteinExistence type="predicted"/>
<dbReference type="AlphaFoldDB" id="J2ZBY9"/>
<dbReference type="Proteomes" id="UP000007813">
    <property type="component" value="Unassembled WGS sequence"/>
</dbReference>
<accession>J2ZBY9</accession>
<reference evidence="1 2" key="1">
    <citation type="journal article" date="2012" name="J. Bacteriol.">
        <title>Draft Genome Sequence of the Extremely Halophilic Archaeon Halogranum salarium B-1T.</title>
        <authorList>
            <person name="Kim K.K."/>
            <person name="Lee K.C."/>
            <person name="Lee J.S."/>
        </authorList>
    </citation>
    <scope>NUCLEOTIDE SEQUENCE [LARGE SCALE GENOMIC DNA]</scope>
    <source>
        <strain evidence="1 2">B-1</strain>
    </source>
</reference>